<keyword evidence="8 10" id="KW-0472">Membrane</keyword>
<dbReference type="GO" id="GO:0005886">
    <property type="term" value="C:plasma membrane"/>
    <property type="evidence" value="ECO:0007669"/>
    <property type="project" value="UniProtKB-SubCell"/>
</dbReference>
<evidence type="ECO:0000313" key="12">
    <source>
        <dbReference type="Proteomes" id="UP000435649"/>
    </source>
</evidence>
<comment type="subcellular location">
    <subcellularLocation>
        <location evidence="1">Cell membrane</location>
        <topology evidence="1">Multi-pass membrane protein</topology>
    </subcellularLocation>
</comment>
<evidence type="ECO:0000256" key="9">
    <source>
        <dbReference type="ARBA" id="ARBA00031636"/>
    </source>
</evidence>
<reference evidence="11 12" key="1">
    <citation type="submission" date="2019-08" db="EMBL/GenBank/DDBJ databases">
        <title>In-depth cultivation of the pig gut microbiome towards novel bacterial diversity and tailored functional studies.</title>
        <authorList>
            <person name="Wylensek D."/>
            <person name="Hitch T.C.A."/>
            <person name="Clavel T."/>
        </authorList>
    </citation>
    <scope>NUCLEOTIDE SEQUENCE [LARGE SCALE GENOMIC DNA]</scope>
    <source>
        <strain evidence="11 12">BBE-744-WT-12</strain>
    </source>
</reference>
<evidence type="ECO:0000256" key="6">
    <source>
        <dbReference type="ARBA" id="ARBA00022989"/>
    </source>
</evidence>
<feature type="transmembrane region" description="Helical" evidence="10">
    <location>
        <begin position="384"/>
        <end position="403"/>
    </location>
</feature>
<evidence type="ECO:0000313" key="11">
    <source>
        <dbReference type="EMBL" id="MST95869.1"/>
    </source>
</evidence>
<sequence>MNRLGNCEIFRVAGPILLSLLFQQMIGLTDTAFLGRVGEVELGAAALGSVWFLAVYMLGFGFSVGVQILIARCNGEGHHSEIGRIFYSGIAFQLLLACIVFALSRLLSPLLLPRMIRSPEVCAATASYLEYRSYGFFFVYLAVMFRAFYVGITRTHILTFNSVVMVLANAVLNYALIFGKFGFPAMGIAGAAIASSAAELFSVLFYCIYTRCRVDLHKYRLEKIFTFDFAVLRRVLNLSVWTMLQSFVSVSVWFFFFIAVEHLGERPLAVINLVRNVSALVFIFTNAFATAASSLVSNLIGADRTDEVMELGRRIAVLALVIVSPFLLFVALFPQTVLGVFTGNAELIAAAAGTLIVMAAIQPLQIVAGIWFNVVSGTGSTRTALFIEVGTLLVYLVSVWYIVLFRRLGTGWCWSTEFYYSFVMLAASLWYLKKARWQGRRI</sequence>
<feature type="transmembrane region" description="Helical" evidence="10">
    <location>
        <begin position="12"/>
        <end position="29"/>
    </location>
</feature>
<dbReference type="Pfam" id="PF01554">
    <property type="entry name" value="MatE"/>
    <property type="match status" value="2"/>
</dbReference>
<feature type="transmembrane region" description="Helical" evidence="10">
    <location>
        <begin position="158"/>
        <end position="177"/>
    </location>
</feature>
<feature type="transmembrane region" description="Helical" evidence="10">
    <location>
        <begin position="85"/>
        <end position="107"/>
    </location>
</feature>
<dbReference type="NCBIfam" id="TIGR00797">
    <property type="entry name" value="matE"/>
    <property type="match status" value="1"/>
</dbReference>
<gene>
    <name evidence="11" type="ORF">FYJ85_02270</name>
</gene>
<dbReference type="CDD" id="cd13133">
    <property type="entry name" value="MATE_like_7"/>
    <property type="match status" value="1"/>
</dbReference>
<dbReference type="PANTHER" id="PTHR43298">
    <property type="entry name" value="MULTIDRUG RESISTANCE PROTEIN NORM-RELATED"/>
    <property type="match status" value="1"/>
</dbReference>
<dbReference type="InterPro" id="IPR002528">
    <property type="entry name" value="MATE_fam"/>
</dbReference>
<protein>
    <recommendedName>
        <fullName evidence="9">Multidrug-efflux transporter</fullName>
    </recommendedName>
</protein>
<dbReference type="InterPro" id="IPR048279">
    <property type="entry name" value="MdtK-like"/>
</dbReference>
<feature type="transmembrane region" description="Helical" evidence="10">
    <location>
        <begin position="183"/>
        <end position="209"/>
    </location>
</feature>
<keyword evidence="6 10" id="KW-1133">Transmembrane helix</keyword>
<accession>A0A844FZZ8</accession>
<evidence type="ECO:0000256" key="7">
    <source>
        <dbReference type="ARBA" id="ARBA00023065"/>
    </source>
</evidence>
<dbReference type="GO" id="GO:0006811">
    <property type="term" value="P:monoatomic ion transport"/>
    <property type="evidence" value="ECO:0007669"/>
    <property type="project" value="UniProtKB-KW"/>
</dbReference>
<feature type="transmembrane region" description="Helical" evidence="10">
    <location>
        <begin position="134"/>
        <end position="151"/>
    </location>
</feature>
<dbReference type="PANTHER" id="PTHR43298:SF2">
    <property type="entry name" value="FMN_FAD EXPORTER YEEO-RELATED"/>
    <property type="match status" value="1"/>
</dbReference>
<dbReference type="GO" id="GO:0042910">
    <property type="term" value="F:xenobiotic transmembrane transporter activity"/>
    <property type="evidence" value="ECO:0007669"/>
    <property type="project" value="InterPro"/>
</dbReference>
<evidence type="ECO:0000256" key="2">
    <source>
        <dbReference type="ARBA" id="ARBA00022448"/>
    </source>
</evidence>
<organism evidence="11 12">
    <name type="scientific">Victivallis lenta</name>
    <dbReference type="NCBI Taxonomy" id="2606640"/>
    <lineage>
        <taxon>Bacteria</taxon>
        <taxon>Pseudomonadati</taxon>
        <taxon>Lentisphaerota</taxon>
        <taxon>Lentisphaeria</taxon>
        <taxon>Victivallales</taxon>
        <taxon>Victivallaceae</taxon>
        <taxon>Victivallis</taxon>
    </lineage>
</organism>
<evidence type="ECO:0000256" key="3">
    <source>
        <dbReference type="ARBA" id="ARBA00022449"/>
    </source>
</evidence>
<dbReference type="Proteomes" id="UP000435649">
    <property type="component" value="Unassembled WGS sequence"/>
</dbReference>
<evidence type="ECO:0000256" key="1">
    <source>
        <dbReference type="ARBA" id="ARBA00004651"/>
    </source>
</evidence>
<feature type="transmembrane region" description="Helical" evidence="10">
    <location>
        <begin position="409"/>
        <end position="432"/>
    </location>
</feature>
<keyword evidence="2" id="KW-0813">Transport</keyword>
<feature type="transmembrane region" description="Helical" evidence="10">
    <location>
        <begin position="314"/>
        <end position="335"/>
    </location>
</feature>
<evidence type="ECO:0000256" key="8">
    <source>
        <dbReference type="ARBA" id="ARBA00023136"/>
    </source>
</evidence>
<evidence type="ECO:0000256" key="10">
    <source>
        <dbReference type="SAM" id="Phobius"/>
    </source>
</evidence>
<feature type="transmembrane region" description="Helical" evidence="10">
    <location>
        <begin position="279"/>
        <end position="302"/>
    </location>
</feature>
<dbReference type="PIRSF" id="PIRSF006603">
    <property type="entry name" value="DinF"/>
    <property type="match status" value="1"/>
</dbReference>
<keyword evidence="3" id="KW-0050">Antiport</keyword>
<feature type="transmembrane region" description="Helical" evidence="10">
    <location>
        <begin position="347"/>
        <end position="372"/>
    </location>
</feature>
<evidence type="ECO:0000256" key="4">
    <source>
        <dbReference type="ARBA" id="ARBA00022475"/>
    </source>
</evidence>
<comment type="caution">
    <text evidence="11">The sequence shown here is derived from an EMBL/GenBank/DDBJ whole genome shotgun (WGS) entry which is preliminary data.</text>
</comment>
<dbReference type="EMBL" id="VUNS01000002">
    <property type="protein sequence ID" value="MST95869.1"/>
    <property type="molecule type" value="Genomic_DNA"/>
</dbReference>
<dbReference type="AlphaFoldDB" id="A0A844FZZ8"/>
<evidence type="ECO:0000256" key="5">
    <source>
        <dbReference type="ARBA" id="ARBA00022692"/>
    </source>
</evidence>
<name>A0A844FZZ8_9BACT</name>
<keyword evidence="4" id="KW-1003">Cell membrane</keyword>
<dbReference type="RefSeq" id="WP_154416864.1">
    <property type="nucleotide sequence ID" value="NZ_VUNS01000002.1"/>
</dbReference>
<proteinExistence type="predicted"/>
<keyword evidence="5 10" id="KW-0812">Transmembrane</keyword>
<dbReference type="InterPro" id="IPR050222">
    <property type="entry name" value="MATE_MdtK"/>
</dbReference>
<keyword evidence="12" id="KW-1185">Reference proteome</keyword>
<feature type="transmembrane region" description="Helical" evidence="10">
    <location>
        <begin position="238"/>
        <end position="259"/>
    </location>
</feature>
<dbReference type="GO" id="GO:0015297">
    <property type="term" value="F:antiporter activity"/>
    <property type="evidence" value="ECO:0007669"/>
    <property type="project" value="UniProtKB-KW"/>
</dbReference>
<keyword evidence="7" id="KW-0406">Ion transport</keyword>
<feature type="transmembrane region" description="Helical" evidence="10">
    <location>
        <begin position="49"/>
        <end position="73"/>
    </location>
</feature>